<comment type="caution">
    <text evidence="1">The sequence shown here is derived from an EMBL/GenBank/DDBJ whole genome shotgun (WGS) entry which is preliminary data.</text>
</comment>
<proteinExistence type="predicted"/>
<keyword evidence="2" id="KW-1185">Reference proteome</keyword>
<name>A0ABU8NAR7_9PSEU</name>
<dbReference type="Proteomes" id="UP001370100">
    <property type="component" value="Unassembled WGS sequence"/>
</dbReference>
<dbReference type="EMBL" id="JBBEGL010000007">
    <property type="protein sequence ID" value="MEJ2889503.1"/>
    <property type="molecule type" value="Genomic_DNA"/>
</dbReference>
<sequence length="99" mass="11621">MTAPTGWEYAAYQSRSKWVEHEKRYSYTVKITAGIDRVVLADEDDAREPRPLFWSNWMGQYGWEMVSYETAKRAFLGDGKAESYPSATTIYFKRPRPLR</sequence>
<accession>A0ABU8NAR7</accession>
<evidence type="ECO:0000313" key="2">
    <source>
        <dbReference type="Proteomes" id="UP001370100"/>
    </source>
</evidence>
<protein>
    <submittedName>
        <fullName evidence="1">Uncharacterized protein</fullName>
    </submittedName>
</protein>
<reference evidence="1 2" key="1">
    <citation type="submission" date="2024-03" db="EMBL/GenBank/DDBJ databases">
        <title>Actinomycetospora sp. OC33-EN06, a novel actinomycete isolated from wild orchid (Aerides multiflora).</title>
        <authorList>
            <person name="Suriyachadkun C."/>
        </authorList>
    </citation>
    <scope>NUCLEOTIDE SEQUENCE [LARGE SCALE GENOMIC DNA]</scope>
    <source>
        <strain evidence="1 2">OC33-EN06</strain>
    </source>
</reference>
<gene>
    <name evidence="1" type="ORF">WCD41_23790</name>
</gene>
<evidence type="ECO:0000313" key="1">
    <source>
        <dbReference type="EMBL" id="MEJ2889503.1"/>
    </source>
</evidence>
<organism evidence="1 2">
    <name type="scientific">Actinomycetospora aeridis</name>
    <dbReference type="NCBI Taxonomy" id="3129231"/>
    <lineage>
        <taxon>Bacteria</taxon>
        <taxon>Bacillati</taxon>
        <taxon>Actinomycetota</taxon>
        <taxon>Actinomycetes</taxon>
        <taxon>Pseudonocardiales</taxon>
        <taxon>Pseudonocardiaceae</taxon>
        <taxon>Actinomycetospora</taxon>
    </lineage>
</organism>
<dbReference type="RefSeq" id="WP_337717137.1">
    <property type="nucleotide sequence ID" value="NZ_JBBEGL010000007.1"/>
</dbReference>